<comment type="caution">
    <text evidence="1">The sequence shown here is derived from an EMBL/GenBank/DDBJ whole genome shotgun (WGS) entry which is preliminary data.</text>
</comment>
<proteinExistence type="predicted"/>
<dbReference type="EMBL" id="BSYO01000010">
    <property type="protein sequence ID" value="GMH10451.1"/>
    <property type="molecule type" value="Genomic_DNA"/>
</dbReference>
<protein>
    <submittedName>
        <fullName evidence="1">Uncharacterized protein</fullName>
    </submittedName>
</protein>
<reference evidence="1" key="1">
    <citation type="submission" date="2023-05" db="EMBL/GenBank/DDBJ databases">
        <title>Nepenthes gracilis genome sequencing.</title>
        <authorList>
            <person name="Fukushima K."/>
        </authorList>
    </citation>
    <scope>NUCLEOTIDE SEQUENCE</scope>
    <source>
        <strain evidence="1">SING2019-196</strain>
    </source>
</reference>
<dbReference type="AlphaFoldDB" id="A0AAD3SHA0"/>
<organism evidence="1 2">
    <name type="scientific">Nepenthes gracilis</name>
    <name type="common">Slender pitcher plant</name>
    <dbReference type="NCBI Taxonomy" id="150966"/>
    <lineage>
        <taxon>Eukaryota</taxon>
        <taxon>Viridiplantae</taxon>
        <taxon>Streptophyta</taxon>
        <taxon>Embryophyta</taxon>
        <taxon>Tracheophyta</taxon>
        <taxon>Spermatophyta</taxon>
        <taxon>Magnoliopsida</taxon>
        <taxon>eudicotyledons</taxon>
        <taxon>Gunneridae</taxon>
        <taxon>Pentapetalae</taxon>
        <taxon>Caryophyllales</taxon>
        <taxon>Nepenthaceae</taxon>
        <taxon>Nepenthes</taxon>
    </lineage>
</organism>
<accession>A0AAD3SHA0</accession>
<keyword evidence="2" id="KW-1185">Reference proteome</keyword>
<evidence type="ECO:0000313" key="2">
    <source>
        <dbReference type="Proteomes" id="UP001279734"/>
    </source>
</evidence>
<gene>
    <name evidence="1" type="ORF">Nepgr_012292</name>
</gene>
<sequence>MRRSEPTWWRTSGSPLGLKVVLRAFLESMLLLFEIGGNLARLEATATAIFLLYAVIRRQSLWKNFKAQEFCFATLARGRALDSRFLPLESHLQSLLVGLLLEFHRGPTVITAMGQILPS</sequence>
<name>A0AAD3SHA0_NEPGR</name>
<evidence type="ECO:0000313" key="1">
    <source>
        <dbReference type="EMBL" id="GMH10451.1"/>
    </source>
</evidence>
<dbReference type="Proteomes" id="UP001279734">
    <property type="component" value="Unassembled WGS sequence"/>
</dbReference>